<dbReference type="AlphaFoldDB" id="A0A1H4X3G6"/>
<dbReference type="InterPro" id="IPR000627">
    <property type="entry name" value="Intradiol_dOase_C"/>
</dbReference>
<dbReference type="GO" id="GO:0008199">
    <property type="term" value="F:ferric iron binding"/>
    <property type="evidence" value="ECO:0007669"/>
    <property type="project" value="InterPro"/>
</dbReference>
<evidence type="ECO:0000313" key="3">
    <source>
        <dbReference type="EMBL" id="SEC99361.1"/>
    </source>
</evidence>
<feature type="region of interest" description="Disordered" evidence="1">
    <location>
        <begin position="279"/>
        <end position="299"/>
    </location>
</feature>
<dbReference type="CDD" id="cd03457">
    <property type="entry name" value="intradiol_dioxygenase_like"/>
    <property type="match status" value="1"/>
</dbReference>
<dbReference type="Pfam" id="PF00775">
    <property type="entry name" value="Dioxygenase_C"/>
    <property type="match status" value="1"/>
</dbReference>
<organism evidence="3 4">
    <name type="scientific">Tsukamurella tyrosinosolvens</name>
    <dbReference type="NCBI Taxonomy" id="57704"/>
    <lineage>
        <taxon>Bacteria</taxon>
        <taxon>Bacillati</taxon>
        <taxon>Actinomycetota</taxon>
        <taxon>Actinomycetes</taxon>
        <taxon>Mycobacteriales</taxon>
        <taxon>Tsukamurellaceae</taxon>
        <taxon>Tsukamurella</taxon>
    </lineage>
</organism>
<keyword evidence="4" id="KW-1185">Reference proteome</keyword>
<dbReference type="EMBL" id="FNSA01000003">
    <property type="protein sequence ID" value="SEC99361.1"/>
    <property type="molecule type" value="Genomic_DNA"/>
</dbReference>
<dbReference type="GO" id="GO:0016702">
    <property type="term" value="F:oxidoreductase activity, acting on single donors with incorporation of molecular oxygen, incorporation of two atoms of oxygen"/>
    <property type="evidence" value="ECO:0007669"/>
    <property type="project" value="InterPro"/>
</dbReference>
<dbReference type="PROSITE" id="PS51318">
    <property type="entry name" value="TAT"/>
    <property type="match status" value="1"/>
</dbReference>
<keyword evidence="3" id="KW-0560">Oxidoreductase</keyword>
<sequence>MRTYEGRPLPRPHEEVVDQGLSFDLGTLMSRRRMLAALGIGAAGVGLAACGTSSPGGSTASATAPSSAAGSAPTIATLAEIPEETAGPYPGDGSNGPDVLETDGVVRSDIRSSFGAMSGTADGVPMTLELTVRDLARDGAPFAGAAVYVWHCDREGRYSLYTAGATDQNYLRGVQIADDAAVVRFTSIFPACYEGRWPHVHFEVYRDRADITDATAAIATSQLAFPKDVCDAVYATAGYESSVRTFSRVSLASDSVFREDGEHQLATVTGDVRAGYRSSLPVGVDTRTDPATRGGSGRR</sequence>
<dbReference type="PANTHER" id="PTHR34315">
    <property type="match status" value="1"/>
</dbReference>
<dbReference type="Gene3D" id="2.60.130.10">
    <property type="entry name" value="Aromatic compound dioxygenase"/>
    <property type="match status" value="1"/>
</dbReference>
<dbReference type="InterPro" id="IPR015889">
    <property type="entry name" value="Intradiol_dOase_core"/>
</dbReference>
<dbReference type="PANTHER" id="PTHR34315:SF1">
    <property type="entry name" value="INTRADIOL RING-CLEAVAGE DIOXYGENASES DOMAIN-CONTAINING PROTEIN-RELATED"/>
    <property type="match status" value="1"/>
</dbReference>
<dbReference type="Proteomes" id="UP000182241">
    <property type="component" value="Unassembled WGS sequence"/>
</dbReference>
<feature type="region of interest" description="Disordered" evidence="1">
    <location>
        <begin position="51"/>
        <end position="71"/>
    </location>
</feature>
<dbReference type="SUPFAM" id="SSF49482">
    <property type="entry name" value="Aromatic compound dioxygenase"/>
    <property type="match status" value="1"/>
</dbReference>
<evidence type="ECO:0000256" key="1">
    <source>
        <dbReference type="SAM" id="MobiDB-lite"/>
    </source>
</evidence>
<evidence type="ECO:0000313" key="4">
    <source>
        <dbReference type="Proteomes" id="UP000182241"/>
    </source>
</evidence>
<dbReference type="RefSeq" id="WP_068739043.1">
    <property type="nucleotide sequence ID" value="NZ_CBDRGN010000003.1"/>
</dbReference>
<proteinExistence type="predicted"/>
<dbReference type="OrthoDB" id="9800887at2"/>
<name>A0A1H4X3G6_TSUTY</name>
<evidence type="ECO:0000259" key="2">
    <source>
        <dbReference type="Pfam" id="PF00775"/>
    </source>
</evidence>
<protein>
    <submittedName>
        <fullName evidence="3">Dioxygenase</fullName>
    </submittedName>
</protein>
<keyword evidence="3" id="KW-0223">Dioxygenase</keyword>
<accession>A0A1H4X3G6</accession>
<dbReference type="InterPro" id="IPR006311">
    <property type="entry name" value="TAT_signal"/>
</dbReference>
<reference evidence="4" key="1">
    <citation type="submission" date="2016-10" db="EMBL/GenBank/DDBJ databases">
        <authorList>
            <person name="Varghese N."/>
            <person name="Submissions S."/>
        </authorList>
    </citation>
    <scope>NUCLEOTIDE SEQUENCE [LARGE SCALE GENOMIC DNA]</scope>
    <source>
        <strain evidence="4">DSM 44234</strain>
    </source>
</reference>
<dbReference type="STRING" id="57704.SAMN04489793_3710"/>
<feature type="domain" description="Intradiol ring-cleavage dioxygenases" evidence="2">
    <location>
        <begin position="118"/>
        <end position="195"/>
    </location>
</feature>
<gene>
    <name evidence="3" type="ORF">SAMN04489793_3710</name>
</gene>